<evidence type="ECO:0000256" key="5">
    <source>
        <dbReference type="ARBA" id="ARBA00023125"/>
    </source>
</evidence>
<dbReference type="Gene3D" id="3.10.450.50">
    <property type="match status" value="1"/>
</dbReference>
<dbReference type="InterPro" id="IPR013325">
    <property type="entry name" value="RNA_pol_sigma_r2"/>
</dbReference>
<protein>
    <submittedName>
        <fullName evidence="9">Sigma-70 family RNA polymerase sigma factor</fullName>
    </submittedName>
</protein>
<keyword evidence="5" id="KW-0238">DNA-binding</keyword>
<dbReference type="GO" id="GO:0016987">
    <property type="term" value="F:sigma factor activity"/>
    <property type="evidence" value="ECO:0007669"/>
    <property type="project" value="UniProtKB-KW"/>
</dbReference>
<dbReference type="SUPFAM" id="SSF88946">
    <property type="entry name" value="Sigma2 domain of RNA polymerase sigma factors"/>
    <property type="match status" value="1"/>
</dbReference>
<name>A0A7V8NUJ5_9BACT</name>
<proteinExistence type="inferred from homology"/>
<evidence type="ECO:0000259" key="8">
    <source>
        <dbReference type="Pfam" id="PF08281"/>
    </source>
</evidence>
<dbReference type="EMBL" id="JACDQQ010002191">
    <property type="protein sequence ID" value="MBA0087799.1"/>
    <property type="molecule type" value="Genomic_DNA"/>
</dbReference>
<keyword evidence="10" id="KW-1185">Reference proteome</keyword>
<keyword evidence="4" id="KW-0731">Sigma factor</keyword>
<sequence>MKPSTTSFGMQRSVRGPWRRYVDGLAEHRPALHAYCRHLTGNVWDGEDLVQDTLVRVFSLLGKTDVQLENPKAYLIRTAANLWIDRIRRSAREHAAMLLEQAEPDLTLPSEASDAPSAVRQLFETLHPQERAAILMKDVFELSLEETAAMLHTTVGAVKSALSRARGRLEGRKPPAGFDAPPREVVEQFMRALNDKDMNTMKALCAEHVSSELVGGVELNSFDKARKIFEHAHTVMPRLGFGEHPWWKVVEYESEPMLAGFRTLHGVEGLNEIHRFEVADGLIVRVRTYCFCPETLAVVAEALGCPALQRPYRSPSVGDFIMATLGLRRYPGHARPTN</sequence>
<evidence type="ECO:0000256" key="4">
    <source>
        <dbReference type="ARBA" id="ARBA00023082"/>
    </source>
</evidence>
<evidence type="ECO:0000256" key="1">
    <source>
        <dbReference type="ARBA" id="ARBA00010641"/>
    </source>
</evidence>
<evidence type="ECO:0000313" key="9">
    <source>
        <dbReference type="EMBL" id="MBA0087799.1"/>
    </source>
</evidence>
<evidence type="ECO:0000256" key="6">
    <source>
        <dbReference type="ARBA" id="ARBA00023163"/>
    </source>
</evidence>
<dbReference type="AlphaFoldDB" id="A0A7V8NUJ5"/>
<dbReference type="SUPFAM" id="SSF88659">
    <property type="entry name" value="Sigma3 and sigma4 domains of RNA polymerase sigma factors"/>
    <property type="match status" value="1"/>
</dbReference>
<dbReference type="Pfam" id="PF04542">
    <property type="entry name" value="Sigma70_r2"/>
    <property type="match status" value="1"/>
</dbReference>
<keyword evidence="6" id="KW-0804">Transcription</keyword>
<evidence type="ECO:0000256" key="2">
    <source>
        <dbReference type="ARBA" id="ARBA00011344"/>
    </source>
</evidence>
<dbReference type="InterPro" id="IPR007627">
    <property type="entry name" value="RNA_pol_sigma70_r2"/>
</dbReference>
<reference evidence="9" key="1">
    <citation type="submission" date="2020-06" db="EMBL/GenBank/DDBJ databases">
        <title>Legume-microbial interactions unlock mineral nutrients during tropical forest succession.</title>
        <authorList>
            <person name="Epihov D.Z."/>
        </authorList>
    </citation>
    <scope>NUCLEOTIDE SEQUENCE [LARGE SCALE GENOMIC DNA]</scope>
    <source>
        <strain evidence="9">Pan2503</strain>
    </source>
</reference>
<evidence type="ECO:0000313" key="10">
    <source>
        <dbReference type="Proteomes" id="UP000567293"/>
    </source>
</evidence>
<dbReference type="SUPFAM" id="SSF54427">
    <property type="entry name" value="NTF2-like"/>
    <property type="match status" value="1"/>
</dbReference>
<dbReference type="Gene3D" id="1.10.1740.10">
    <property type="match status" value="1"/>
</dbReference>
<feature type="domain" description="RNA polymerase sigma-70 region 2" evidence="7">
    <location>
        <begin position="27"/>
        <end position="92"/>
    </location>
</feature>
<dbReference type="Gene3D" id="1.10.10.10">
    <property type="entry name" value="Winged helix-like DNA-binding domain superfamily/Winged helix DNA-binding domain"/>
    <property type="match status" value="1"/>
</dbReference>
<dbReference type="InterPro" id="IPR032710">
    <property type="entry name" value="NTF2-like_dom_sf"/>
</dbReference>
<dbReference type="Pfam" id="PF08281">
    <property type="entry name" value="Sigma70_r4_2"/>
    <property type="match status" value="1"/>
</dbReference>
<dbReference type="InterPro" id="IPR013324">
    <property type="entry name" value="RNA_pol_sigma_r3/r4-like"/>
</dbReference>
<dbReference type="InterPro" id="IPR013249">
    <property type="entry name" value="RNA_pol_sigma70_r4_t2"/>
</dbReference>
<dbReference type="PANTHER" id="PTHR43133">
    <property type="entry name" value="RNA POLYMERASE ECF-TYPE SIGMA FACTO"/>
    <property type="match status" value="1"/>
</dbReference>
<feature type="domain" description="RNA polymerase sigma factor 70 region 4 type 2" evidence="8">
    <location>
        <begin position="118"/>
        <end position="169"/>
    </location>
</feature>
<evidence type="ECO:0000256" key="3">
    <source>
        <dbReference type="ARBA" id="ARBA00023015"/>
    </source>
</evidence>
<dbReference type="NCBIfam" id="TIGR02937">
    <property type="entry name" value="sigma70-ECF"/>
    <property type="match status" value="1"/>
</dbReference>
<dbReference type="CDD" id="cd06171">
    <property type="entry name" value="Sigma70_r4"/>
    <property type="match status" value="1"/>
</dbReference>
<keyword evidence="3" id="KW-0805">Transcription regulation</keyword>
<comment type="subunit">
    <text evidence="2">Interacts transiently with the RNA polymerase catalytic core formed by RpoA, RpoB, RpoC and RpoZ (2 alpha, 1 beta, 1 beta' and 1 omega subunit) to form the RNA polymerase holoenzyme that can initiate transcription.</text>
</comment>
<dbReference type="GO" id="GO:0006352">
    <property type="term" value="P:DNA-templated transcription initiation"/>
    <property type="evidence" value="ECO:0007669"/>
    <property type="project" value="InterPro"/>
</dbReference>
<dbReference type="InterPro" id="IPR039425">
    <property type="entry name" value="RNA_pol_sigma-70-like"/>
</dbReference>
<dbReference type="InterPro" id="IPR036388">
    <property type="entry name" value="WH-like_DNA-bd_sf"/>
</dbReference>
<comment type="similarity">
    <text evidence="1">Belongs to the sigma-70 factor family. ECF subfamily.</text>
</comment>
<gene>
    <name evidence="9" type="ORF">HRJ53_22665</name>
</gene>
<organism evidence="9 10">
    <name type="scientific">Candidatus Acidiferrum panamense</name>
    <dbReference type="NCBI Taxonomy" id="2741543"/>
    <lineage>
        <taxon>Bacteria</taxon>
        <taxon>Pseudomonadati</taxon>
        <taxon>Acidobacteriota</taxon>
        <taxon>Terriglobia</taxon>
        <taxon>Candidatus Acidiferrales</taxon>
        <taxon>Candidatus Acidiferrum</taxon>
    </lineage>
</organism>
<dbReference type="PANTHER" id="PTHR43133:SF8">
    <property type="entry name" value="RNA POLYMERASE SIGMA FACTOR HI_1459-RELATED"/>
    <property type="match status" value="1"/>
</dbReference>
<dbReference type="GO" id="GO:0003677">
    <property type="term" value="F:DNA binding"/>
    <property type="evidence" value="ECO:0007669"/>
    <property type="project" value="UniProtKB-KW"/>
</dbReference>
<evidence type="ECO:0000259" key="7">
    <source>
        <dbReference type="Pfam" id="PF04542"/>
    </source>
</evidence>
<dbReference type="Proteomes" id="UP000567293">
    <property type="component" value="Unassembled WGS sequence"/>
</dbReference>
<dbReference type="InterPro" id="IPR014284">
    <property type="entry name" value="RNA_pol_sigma-70_dom"/>
</dbReference>
<comment type="caution">
    <text evidence="9">The sequence shown here is derived from an EMBL/GenBank/DDBJ whole genome shotgun (WGS) entry which is preliminary data.</text>
</comment>
<accession>A0A7V8NUJ5</accession>